<dbReference type="Proteomes" id="UP001489902">
    <property type="component" value="Chromosome 7"/>
</dbReference>
<accession>A0ABZ2XDD6</accession>
<dbReference type="Pfam" id="PF17667">
    <property type="entry name" value="Pkinase_fungal"/>
    <property type="match status" value="1"/>
</dbReference>
<keyword evidence="2" id="KW-0503">Monooxygenase</keyword>
<dbReference type="InterPro" id="IPR001128">
    <property type="entry name" value="Cyt_P450"/>
</dbReference>
<feature type="domain" description="Fungal-type protein kinase" evidence="1">
    <location>
        <begin position="1"/>
        <end position="73"/>
    </location>
</feature>
<gene>
    <name evidence="2" type="ORF">QYS62_010993</name>
</gene>
<dbReference type="Gene3D" id="1.10.630.10">
    <property type="entry name" value="Cytochrome P450"/>
    <property type="match status" value="1"/>
</dbReference>
<proteinExistence type="predicted"/>
<reference evidence="2 3" key="1">
    <citation type="submission" date="2024-04" db="EMBL/GenBank/DDBJ databases">
        <title>Complete genome sequence of Fusarium acuminatum.</title>
        <authorList>
            <person name="Lan B."/>
        </authorList>
    </citation>
    <scope>NUCLEOTIDE SEQUENCE [LARGE SCALE GENOMIC DNA]</scope>
    <source>
        <strain evidence="2">1A</strain>
    </source>
</reference>
<dbReference type="InterPro" id="IPR036396">
    <property type="entry name" value="Cyt_P450_sf"/>
</dbReference>
<keyword evidence="3" id="KW-1185">Reference proteome</keyword>
<protein>
    <submittedName>
        <fullName evidence="2">Cytochrome P450 monooxygenase</fullName>
    </submittedName>
</protein>
<dbReference type="PANTHER" id="PTHR47582">
    <property type="entry name" value="P450, PUTATIVE (EUROFUNG)-RELATED"/>
    <property type="match status" value="1"/>
</dbReference>
<dbReference type="CDD" id="cd11040">
    <property type="entry name" value="CYP7_CYP8-like"/>
    <property type="match status" value="1"/>
</dbReference>
<dbReference type="InterPro" id="IPR053007">
    <property type="entry name" value="CYP450_monoxygenase_sec-met"/>
</dbReference>
<keyword evidence="2" id="KW-0560">Oxidoreductase</keyword>
<dbReference type="InterPro" id="IPR040976">
    <property type="entry name" value="Pkinase_fungal"/>
</dbReference>
<organism evidence="2 3">
    <name type="scientific">Fusarium acuminatum</name>
    <dbReference type="NCBI Taxonomy" id="5515"/>
    <lineage>
        <taxon>Eukaryota</taxon>
        <taxon>Fungi</taxon>
        <taxon>Dikarya</taxon>
        <taxon>Ascomycota</taxon>
        <taxon>Pezizomycotina</taxon>
        <taxon>Sordariomycetes</taxon>
        <taxon>Hypocreomycetidae</taxon>
        <taxon>Hypocreales</taxon>
        <taxon>Nectriaceae</taxon>
        <taxon>Fusarium</taxon>
        <taxon>Fusarium tricinctum species complex</taxon>
    </lineage>
</organism>
<dbReference type="PANTHER" id="PTHR47582:SF1">
    <property type="entry name" value="P450, PUTATIVE (EUROFUNG)-RELATED"/>
    <property type="match status" value="1"/>
</dbReference>
<sequence length="698" mass="79828">MITNNHKSNPDAPCGILIDLDRSLDLETEPKKPYGLQGTRAFMSIGISLSYKDPILHTYRHDLESVFYVFLYLAVCRNKKLLKTSRLKRWMDGKKDWAEVGNMKREDMSDNENFNAIIDEFEPLRFRRLEALARELRSILFYPEKDFFVGTKTEAEDVLKLYNGMIVAFARWADRLDLLETSRSIQIQDTQTMLREILYSIAGFILLAYGSEWIMSLFDDPREPKRLQSKIPLFGHLLGMMKYSSGYHGITSKQTDQEIYTVAIFNTKLYIAKTARLIPVIQKASKTLSFRPFMQTAAKLMGGAKPETFEVFGTEWVDTFSHAHKHSLAPGPSLDEQNLRMGDRALIDIEQLLPKEKDGVSKVRLCEWSRYTVVQASACGIFGVEHPFRDPKIDEAFWKWQSYLPLHMVNLDITGKGYAAREIVFDAFRKYNKSLPNDVSLVYKERLRSMQEAGIDEDDICKQQATFGTAAFANTFPILHWTIYELFSRPELLEEVRKEVSEKAISGDKKTGFKLDVAALKTKCPLILSIFQETQRMRHVHANIRKITEDTLLDGKYLLKAGHYVMMPGQPVHTNKTTWGESADQFDPYRFVPKDSSDRKNVASSSFVAWGAPPHLCPARQFASTEILIVVALLAIRCEIAPTTGKWVKDPALFTGDMATMYTPKKDIEVEVRSREEWDGQWSLEMGESKTRISLASG</sequence>
<evidence type="ECO:0000313" key="2">
    <source>
        <dbReference type="EMBL" id="WZH49784.1"/>
    </source>
</evidence>
<dbReference type="SUPFAM" id="SSF48264">
    <property type="entry name" value="Cytochrome P450"/>
    <property type="match status" value="1"/>
</dbReference>
<name>A0ABZ2XDD6_9HYPO</name>
<dbReference type="EMBL" id="CP151266">
    <property type="protein sequence ID" value="WZH49784.1"/>
    <property type="molecule type" value="Genomic_DNA"/>
</dbReference>
<dbReference type="GO" id="GO:0004497">
    <property type="term" value="F:monooxygenase activity"/>
    <property type="evidence" value="ECO:0007669"/>
    <property type="project" value="UniProtKB-KW"/>
</dbReference>
<dbReference type="Pfam" id="PF00067">
    <property type="entry name" value="p450"/>
    <property type="match status" value="1"/>
</dbReference>
<evidence type="ECO:0000259" key="1">
    <source>
        <dbReference type="Pfam" id="PF17667"/>
    </source>
</evidence>
<evidence type="ECO:0000313" key="3">
    <source>
        <dbReference type="Proteomes" id="UP001489902"/>
    </source>
</evidence>